<evidence type="ECO:0000313" key="1">
    <source>
        <dbReference type="EMBL" id="MFJ1469996.1"/>
    </source>
</evidence>
<evidence type="ECO:0000313" key="2">
    <source>
        <dbReference type="Proteomes" id="UP001168096"/>
    </source>
</evidence>
<dbReference type="EMBL" id="JASNRB020000012">
    <property type="protein sequence ID" value="MFJ1469996.1"/>
    <property type="molecule type" value="Genomic_DNA"/>
</dbReference>
<name>A0ACC7MJJ6_9BURK</name>
<accession>A0ACC7MJJ6</accession>
<sequence>MRKSRAEASRTKENIIDAAAATFRQDGIAATTLIELMAAAGLTRGGFYKHFASKEEVLAQAITHAIDGVAATIGTAVRQRRNGTPLQRVLDAYLTTQHRDHPERGCLFAAIGPELAREGEAVRAAAAEGLERMLDVFQQDMTRADAVVALSASVGALMLARLAPDATASKTILQQVRAHLLDHLPSDHVDA</sequence>
<organism evidence="1 2">
    <name type="scientific">Massilia orientalis</name>
    <dbReference type="NCBI Taxonomy" id="3050128"/>
    <lineage>
        <taxon>Bacteria</taxon>
        <taxon>Pseudomonadati</taxon>
        <taxon>Pseudomonadota</taxon>
        <taxon>Betaproteobacteria</taxon>
        <taxon>Burkholderiales</taxon>
        <taxon>Oxalobacteraceae</taxon>
        <taxon>Telluria group</taxon>
        <taxon>Massilia</taxon>
    </lineage>
</organism>
<reference evidence="1" key="1">
    <citation type="submission" date="2024-11" db="EMBL/GenBank/DDBJ databases">
        <title>Description of Massilia orientalis sp. nov., isolated from rhizosphere soil of Ageratina adenophora.</title>
        <authorList>
            <person name="Wang Y."/>
        </authorList>
    </citation>
    <scope>NUCLEOTIDE SEQUENCE</scope>
    <source>
        <strain evidence="1">YIM B02787</strain>
    </source>
</reference>
<protein>
    <submittedName>
        <fullName evidence="1">TetR/AcrR family transcriptional regulator</fullName>
    </submittedName>
</protein>
<dbReference type="Proteomes" id="UP001168096">
    <property type="component" value="Unassembled WGS sequence"/>
</dbReference>
<comment type="caution">
    <text evidence="1">The sequence shown here is derived from an EMBL/GenBank/DDBJ whole genome shotgun (WGS) entry which is preliminary data.</text>
</comment>
<gene>
    <name evidence="1" type="ORF">QPK29_019975</name>
</gene>
<proteinExistence type="predicted"/>
<keyword evidence="2" id="KW-1185">Reference proteome</keyword>